<evidence type="ECO:0000313" key="1">
    <source>
        <dbReference type="EMBL" id="KMK11048.1"/>
    </source>
</evidence>
<comment type="caution">
    <text evidence="1">The sequence shown here is derived from an EMBL/GenBank/DDBJ whole genome shotgun (WGS) entry which is preliminary data.</text>
</comment>
<gene>
    <name evidence="1" type="ORF">ABW06_23455</name>
</gene>
<dbReference type="Proteomes" id="UP000036196">
    <property type="component" value="Unassembled WGS sequence"/>
</dbReference>
<accession>A0A0J5KU10</accession>
<proteinExistence type="predicted"/>
<sequence>MALSKEEEIQRLVLLGVISQLEEAERDEIYALKDKFLEIFKTATKPELAFAALGLVSAEVQKGD</sequence>
<organism evidence="1 2">
    <name type="scientific">Pluralibacter gergoviae</name>
    <name type="common">Enterobacter gergoviae</name>
    <dbReference type="NCBI Taxonomy" id="61647"/>
    <lineage>
        <taxon>Bacteria</taxon>
        <taxon>Pseudomonadati</taxon>
        <taxon>Pseudomonadota</taxon>
        <taxon>Gammaproteobacteria</taxon>
        <taxon>Enterobacterales</taxon>
        <taxon>Enterobacteriaceae</taxon>
        <taxon>Pluralibacter</taxon>
    </lineage>
</organism>
<dbReference type="EMBL" id="LDZF01000036">
    <property type="protein sequence ID" value="KMK11048.1"/>
    <property type="molecule type" value="Genomic_DNA"/>
</dbReference>
<evidence type="ECO:0008006" key="3">
    <source>
        <dbReference type="Google" id="ProtNLM"/>
    </source>
</evidence>
<evidence type="ECO:0000313" key="2">
    <source>
        <dbReference type="Proteomes" id="UP000036196"/>
    </source>
</evidence>
<protein>
    <recommendedName>
        <fullName evidence="3">Anti-RssB factor</fullName>
    </recommendedName>
</protein>
<dbReference type="RefSeq" id="WP_048280861.1">
    <property type="nucleotide sequence ID" value="NZ_LDZF01000036.1"/>
</dbReference>
<dbReference type="PATRIC" id="fig|61647.15.peg.3601"/>
<reference evidence="1 2" key="1">
    <citation type="submission" date="2015-05" db="EMBL/GenBank/DDBJ databases">
        <title>Genome sequences of Pluralibacter gergoviae.</title>
        <authorList>
            <person name="Greninger A.L."/>
            <person name="Miller S."/>
        </authorList>
    </citation>
    <scope>NUCLEOTIDE SEQUENCE [LARGE SCALE GENOMIC DNA]</scope>
    <source>
        <strain evidence="1 2">JS81F13</strain>
    </source>
</reference>
<keyword evidence="2" id="KW-1185">Reference proteome</keyword>
<name>A0A0J5KU10_PLUGE</name>
<dbReference type="AlphaFoldDB" id="A0A0J5KU10"/>